<keyword evidence="2" id="KW-1185">Reference proteome</keyword>
<reference evidence="1 2" key="1">
    <citation type="journal article" date="2019" name="Int. J. Syst. Evol. Microbiol.">
        <title>The Global Catalogue of Microorganisms (GCM) 10K type strain sequencing project: providing services to taxonomists for standard genome sequencing and annotation.</title>
        <authorList>
            <consortium name="The Broad Institute Genomics Platform"/>
            <consortium name="The Broad Institute Genome Sequencing Center for Infectious Disease"/>
            <person name="Wu L."/>
            <person name="Ma J."/>
        </authorList>
    </citation>
    <scope>NUCLEOTIDE SEQUENCE [LARGE SCALE GENOMIC DNA]</scope>
    <source>
        <strain evidence="1 2">JCM 14942</strain>
    </source>
</reference>
<evidence type="ECO:0000313" key="1">
    <source>
        <dbReference type="EMBL" id="GAA1543554.1"/>
    </source>
</evidence>
<accession>A0ABN2BNF2</accession>
<dbReference type="EMBL" id="BAAAOR010000040">
    <property type="protein sequence ID" value="GAA1543554.1"/>
    <property type="molecule type" value="Genomic_DNA"/>
</dbReference>
<dbReference type="RefSeq" id="WP_344113920.1">
    <property type="nucleotide sequence ID" value="NZ_BAAAOR010000040.1"/>
</dbReference>
<name>A0ABN2BNF2_9ACTN</name>
<organism evidence="1 2">
    <name type="scientific">Nocardioides humi</name>
    <dbReference type="NCBI Taxonomy" id="449461"/>
    <lineage>
        <taxon>Bacteria</taxon>
        <taxon>Bacillati</taxon>
        <taxon>Actinomycetota</taxon>
        <taxon>Actinomycetes</taxon>
        <taxon>Propionibacteriales</taxon>
        <taxon>Nocardioidaceae</taxon>
        <taxon>Nocardioides</taxon>
    </lineage>
</organism>
<dbReference type="Proteomes" id="UP001500842">
    <property type="component" value="Unassembled WGS sequence"/>
</dbReference>
<comment type="caution">
    <text evidence="1">The sequence shown here is derived from an EMBL/GenBank/DDBJ whole genome shotgun (WGS) entry which is preliminary data.</text>
</comment>
<proteinExistence type="predicted"/>
<gene>
    <name evidence="1" type="ORF">GCM10009788_52550</name>
</gene>
<protein>
    <recommendedName>
        <fullName evidence="3">DUF222 domain-containing protein</fullName>
    </recommendedName>
</protein>
<sequence length="213" mass="23527">MTKPLPEVRLDPELAKAHQAREDYLAQVQVLRGDVRLTELAKAEQIEAAWLGYRTTVAEASQVFWTRRQERLQALEAALPIGPNVPDDTPRADAAVLHQAFAAAYQQALDAPMEQLPQRYTQARRFGDDLTARAVLTASVDRGSRAVVEAWTAEAPEREVAMAEAMELRSLIHGGVTTDALFVSQAFGASELDNKPSEVWQLPRLREAAGVTR</sequence>
<evidence type="ECO:0008006" key="3">
    <source>
        <dbReference type="Google" id="ProtNLM"/>
    </source>
</evidence>
<evidence type="ECO:0000313" key="2">
    <source>
        <dbReference type="Proteomes" id="UP001500842"/>
    </source>
</evidence>